<dbReference type="InterPro" id="IPR001279">
    <property type="entry name" value="Metallo-B-lactamas"/>
</dbReference>
<evidence type="ECO:0000256" key="3">
    <source>
        <dbReference type="ARBA" id="ARBA00048505"/>
    </source>
</evidence>
<dbReference type="PANTHER" id="PTHR42951">
    <property type="entry name" value="METALLO-BETA-LACTAMASE DOMAIN-CONTAINING"/>
    <property type="match status" value="1"/>
</dbReference>
<feature type="domain" description="Metallo-beta-lactamase" evidence="4">
    <location>
        <begin position="18"/>
        <end position="205"/>
    </location>
</feature>
<dbReference type="EMBL" id="JBHSMJ010000030">
    <property type="protein sequence ID" value="MFC5450962.1"/>
    <property type="molecule type" value="Genomic_DNA"/>
</dbReference>
<sequence length="275" mass="31377">MIQFQNEHMTVFQSVLYQTTATVIQTTDLVLVVDPNWLPSEVEQIRSYVDQIKGARELYLLFTHGDFDHIIGYRAFPDARVIGSKGLSEHPKKAYKLELIRDFDAKHYVERSYSIEFPELDIIMSDNGQQLKKGGTTLTFFQTPGHTADGLFTIVEPLGILIAGDYLSDFELPFIYDSAKAYQQTLLTAKHIFEQYAIKALVPGHGRVTTDLEEMRRRLDLADDHLQRLIQAVTEPNEAAVAALEQEHAFPSSFTQECHAENVRIIQQEFGKRNE</sequence>
<evidence type="ECO:0000313" key="5">
    <source>
        <dbReference type="EMBL" id="MFC5450962.1"/>
    </source>
</evidence>
<dbReference type="SUPFAM" id="SSF56281">
    <property type="entry name" value="Metallo-hydrolase/oxidoreductase"/>
    <property type="match status" value="1"/>
</dbReference>
<comment type="function">
    <text evidence="2">Counteracts the endogenous Pycsar antiviral defense system. Phosphodiesterase that enables metal-dependent hydrolysis of host cyclic nucleotide Pycsar defense signals such as cCMP and cUMP.</text>
</comment>
<comment type="catalytic activity">
    <reaction evidence="1">
        <text>3',5'-cyclic CMP + H2O = CMP + H(+)</text>
        <dbReference type="Rhea" id="RHEA:72675"/>
        <dbReference type="ChEBI" id="CHEBI:15377"/>
        <dbReference type="ChEBI" id="CHEBI:15378"/>
        <dbReference type="ChEBI" id="CHEBI:58003"/>
        <dbReference type="ChEBI" id="CHEBI:60377"/>
    </reaction>
    <physiologicalReaction direction="left-to-right" evidence="1">
        <dbReference type="Rhea" id="RHEA:72676"/>
    </physiologicalReaction>
</comment>
<name>A0ABW0KDZ2_9BACL</name>
<dbReference type="InterPro" id="IPR036866">
    <property type="entry name" value="RibonucZ/Hydroxyglut_hydro"/>
</dbReference>
<dbReference type="RefSeq" id="WP_270881568.1">
    <property type="nucleotide sequence ID" value="NZ_JAQFVF010000055.1"/>
</dbReference>
<dbReference type="CDD" id="cd06262">
    <property type="entry name" value="metallo-hydrolase-like_MBL-fold"/>
    <property type="match status" value="1"/>
</dbReference>
<dbReference type="SMART" id="SM00849">
    <property type="entry name" value="Lactamase_B"/>
    <property type="match status" value="1"/>
</dbReference>
<dbReference type="PANTHER" id="PTHR42951:SF4">
    <property type="entry name" value="ACYL-COENZYME A THIOESTERASE MBLAC2"/>
    <property type="match status" value="1"/>
</dbReference>
<proteinExistence type="predicted"/>
<dbReference type="InterPro" id="IPR050855">
    <property type="entry name" value="NDM-1-like"/>
</dbReference>
<protein>
    <submittedName>
        <fullName evidence="5">MBL fold metallo-hydrolase</fullName>
        <ecNumber evidence="5">3.-.-.-</ecNumber>
    </submittedName>
</protein>
<dbReference type="EC" id="3.-.-.-" evidence="5"/>
<reference evidence="6" key="1">
    <citation type="journal article" date="2019" name="Int. J. Syst. Evol. Microbiol.">
        <title>The Global Catalogue of Microorganisms (GCM) 10K type strain sequencing project: providing services to taxonomists for standard genome sequencing and annotation.</title>
        <authorList>
            <consortium name="The Broad Institute Genomics Platform"/>
            <consortium name="The Broad Institute Genome Sequencing Center for Infectious Disease"/>
            <person name="Wu L."/>
            <person name="Ma J."/>
        </authorList>
    </citation>
    <scope>NUCLEOTIDE SEQUENCE [LARGE SCALE GENOMIC DNA]</scope>
    <source>
        <strain evidence="6">KACC 11904</strain>
    </source>
</reference>
<organism evidence="5 6">
    <name type="scientific">Paenibacillus aestuarii</name>
    <dbReference type="NCBI Taxonomy" id="516965"/>
    <lineage>
        <taxon>Bacteria</taxon>
        <taxon>Bacillati</taxon>
        <taxon>Bacillota</taxon>
        <taxon>Bacilli</taxon>
        <taxon>Bacillales</taxon>
        <taxon>Paenibacillaceae</taxon>
        <taxon>Paenibacillus</taxon>
    </lineage>
</organism>
<dbReference type="Pfam" id="PF00753">
    <property type="entry name" value="Lactamase_B"/>
    <property type="match status" value="1"/>
</dbReference>
<accession>A0ABW0KDZ2</accession>
<evidence type="ECO:0000259" key="4">
    <source>
        <dbReference type="SMART" id="SM00849"/>
    </source>
</evidence>
<dbReference type="Proteomes" id="UP001596044">
    <property type="component" value="Unassembled WGS sequence"/>
</dbReference>
<comment type="catalytic activity">
    <reaction evidence="3">
        <text>3',5'-cyclic UMP + H2O = UMP + H(+)</text>
        <dbReference type="Rhea" id="RHEA:70575"/>
        <dbReference type="ChEBI" id="CHEBI:15377"/>
        <dbReference type="ChEBI" id="CHEBI:15378"/>
        <dbReference type="ChEBI" id="CHEBI:57865"/>
        <dbReference type="ChEBI" id="CHEBI:184387"/>
    </reaction>
    <physiologicalReaction direction="left-to-right" evidence="3">
        <dbReference type="Rhea" id="RHEA:70576"/>
    </physiologicalReaction>
</comment>
<keyword evidence="6" id="KW-1185">Reference proteome</keyword>
<evidence type="ECO:0000256" key="2">
    <source>
        <dbReference type="ARBA" id="ARBA00034301"/>
    </source>
</evidence>
<evidence type="ECO:0000256" key="1">
    <source>
        <dbReference type="ARBA" id="ARBA00034221"/>
    </source>
</evidence>
<keyword evidence="5" id="KW-0378">Hydrolase</keyword>
<comment type="caution">
    <text evidence="5">The sequence shown here is derived from an EMBL/GenBank/DDBJ whole genome shotgun (WGS) entry which is preliminary data.</text>
</comment>
<gene>
    <name evidence="5" type="ORF">ACFPOG_22190</name>
</gene>
<dbReference type="Gene3D" id="3.60.15.10">
    <property type="entry name" value="Ribonuclease Z/Hydroxyacylglutathione hydrolase-like"/>
    <property type="match status" value="1"/>
</dbReference>
<evidence type="ECO:0000313" key="6">
    <source>
        <dbReference type="Proteomes" id="UP001596044"/>
    </source>
</evidence>
<dbReference type="GO" id="GO:0016787">
    <property type="term" value="F:hydrolase activity"/>
    <property type="evidence" value="ECO:0007669"/>
    <property type="project" value="UniProtKB-KW"/>
</dbReference>